<dbReference type="OrthoDB" id="4423830at2"/>
<name>A0A1N7K5Q5_9CORY</name>
<dbReference type="STRING" id="1161099.SAMN05444817_11446"/>
<evidence type="ECO:0000313" key="2">
    <source>
        <dbReference type="Proteomes" id="UP000186292"/>
    </source>
</evidence>
<organism evidence="1 2">
    <name type="scientific">Corynebacterium appendicis CIP 107643</name>
    <dbReference type="NCBI Taxonomy" id="1161099"/>
    <lineage>
        <taxon>Bacteria</taxon>
        <taxon>Bacillati</taxon>
        <taxon>Actinomycetota</taxon>
        <taxon>Actinomycetes</taxon>
        <taxon>Mycobacteriales</taxon>
        <taxon>Corynebacteriaceae</taxon>
        <taxon>Corynebacterium</taxon>
    </lineage>
</organism>
<accession>A0A1N7K5Q5</accession>
<proteinExistence type="predicted"/>
<sequence length="222" mass="23401">MLGVAGSLGGLTACAPEEEPVRIAADPSDPEQMVLAEMYRQVAELAGRDVGIVGKQFTHDADKLALLQTRDANLAVMCVGSLVMTANPGEAETLEAKSQEANADDSNDVDLALATYDAAVGTLPGAFKTVDPSPAEGCADDDHGDLPQNIIPVYEAGLFDRGVRNAMNKVTRALSTTDLEKLVEKTEEDGDPGAAVNAWMQEKTGMGSELQRIVDEGQAREV</sequence>
<dbReference type="RefSeq" id="WP_076599874.1">
    <property type="nucleotide sequence ID" value="NZ_CP046976.1"/>
</dbReference>
<protein>
    <submittedName>
        <fullName evidence="1">Uncharacterized protein</fullName>
    </submittedName>
</protein>
<dbReference type="Gene3D" id="3.40.190.10">
    <property type="entry name" value="Periplasmic binding protein-like II"/>
    <property type="match status" value="1"/>
</dbReference>
<keyword evidence="2" id="KW-1185">Reference proteome</keyword>
<reference evidence="2" key="1">
    <citation type="submission" date="2017-01" db="EMBL/GenBank/DDBJ databases">
        <authorList>
            <person name="Varghese N."/>
            <person name="Submissions S."/>
        </authorList>
    </citation>
    <scope>NUCLEOTIDE SEQUENCE [LARGE SCALE GENOMIC DNA]</scope>
    <source>
        <strain evidence="2">DSM 44531</strain>
    </source>
</reference>
<dbReference type="AlphaFoldDB" id="A0A1N7K5Q5"/>
<dbReference type="Proteomes" id="UP000186292">
    <property type="component" value="Unassembled WGS sequence"/>
</dbReference>
<dbReference type="EMBL" id="FTOF01000014">
    <property type="protein sequence ID" value="SIS56867.1"/>
    <property type="molecule type" value="Genomic_DNA"/>
</dbReference>
<evidence type="ECO:0000313" key="1">
    <source>
        <dbReference type="EMBL" id="SIS56867.1"/>
    </source>
</evidence>
<gene>
    <name evidence="1" type="ORF">SAMN05444817_11446</name>
</gene>